<keyword evidence="2" id="KW-0813">Transport</keyword>
<dbReference type="EMBL" id="BOMW01000051">
    <property type="protein sequence ID" value="GIF07553.1"/>
    <property type="molecule type" value="Genomic_DNA"/>
</dbReference>
<protein>
    <submittedName>
        <fullName evidence="9">MFS transporter</fullName>
    </submittedName>
</protein>
<feature type="transmembrane region" description="Helical" evidence="8">
    <location>
        <begin position="313"/>
        <end position="331"/>
    </location>
</feature>
<feature type="transmembrane region" description="Helical" evidence="8">
    <location>
        <begin position="102"/>
        <end position="122"/>
    </location>
</feature>
<proteinExistence type="predicted"/>
<dbReference type="SUPFAM" id="SSF103473">
    <property type="entry name" value="MFS general substrate transporter"/>
    <property type="match status" value="1"/>
</dbReference>
<feature type="region of interest" description="Disordered" evidence="7">
    <location>
        <begin position="403"/>
        <end position="430"/>
    </location>
</feature>
<feature type="transmembrane region" description="Helical" evidence="8">
    <location>
        <begin position="257"/>
        <end position="276"/>
    </location>
</feature>
<keyword evidence="4 8" id="KW-0812">Transmembrane</keyword>
<feature type="transmembrane region" description="Helical" evidence="8">
    <location>
        <begin position="40"/>
        <end position="63"/>
    </location>
</feature>
<accession>A0A919TMS6</accession>
<evidence type="ECO:0000313" key="10">
    <source>
        <dbReference type="Proteomes" id="UP000629619"/>
    </source>
</evidence>
<feature type="transmembrane region" description="Helical" evidence="8">
    <location>
        <begin position="12"/>
        <end position="34"/>
    </location>
</feature>
<dbReference type="Proteomes" id="UP000629619">
    <property type="component" value="Unassembled WGS sequence"/>
</dbReference>
<dbReference type="InterPro" id="IPR010290">
    <property type="entry name" value="TM_effector"/>
</dbReference>
<gene>
    <name evidence="9" type="ORF">Asi03nite_50910</name>
</gene>
<evidence type="ECO:0000256" key="5">
    <source>
        <dbReference type="ARBA" id="ARBA00022989"/>
    </source>
</evidence>
<name>A0A919TMS6_9ACTN</name>
<keyword evidence="5 8" id="KW-1133">Transmembrane helix</keyword>
<evidence type="ECO:0000256" key="3">
    <source>
        <dbReference type="ARBA" id="ARBA00022475"/>
    </source>
</evidence>
<dbReference type="PANTHER" id="PTHR23513">
    <property type="entry name" value="INTEGRAL MEMBRANE EFFLUX PROTEIN-RELATED"/>
    <property type="match status" value="1"/>
</dbReference>
<keyword evidence="10" id="KW-1185">Reference proteome</keyword>
<sequence length="430" mass="44337">MSLFRDGDFRRLWGGLTVSKLGTSVASVVTPLIAVQVLDAGAFTVSLLTAAAWLPWLLIGLPAGAWVDRMAKRPVLLTADAASALLVASVPVTAWLGRLTVAHLLAVALLTGVASVFFEIAYTGYLPAMFQAGDLVQANSLAHGSESATQIAGPALGGALAAVAGAVTGLVIDAASFAASFLGLLLIRRSERPVAHVPRQDITREILAGVHWLVHDPYLRNLMSHGAAANLALTGYTALNVVFLVRDVGVGTGTVGLLLSASGLGGVAAAFAVPLLVRRHGAARTMRWCKAGAGFSALLIPCTTAGWGLALFAAGTALVAALVVVANVITGSFRQTYVPPEFLGRVLTGMQFVNYGTIPLGAVLGGMLATAYGNRLTVAVMAGTYALSGLIILLGPFRGRRDLPASPTSEERVPPPSTVHGPRPTTEARS</sequence>
<organism evidence="9 10">
    <name type="scientific">Actinoplanes siamensis</name>
    <dbReference type="NCBI Taxonomy" id="1223317"/>
    <lineage>
        <taxon>Bacteria</taxon>
        <taxon>Bacillati</taxon>
        <taxon>Actinomycetota</taxon>
        <taxon>Actinomycetes</taxon>
        <taxon>Micromonosporales</taxon>
        <taxon>Micromonosporaceae</taxon>
        <taxon>Actinoplanes</taxon>
    </lineage>
</organism>
<keyword evidence="3" id="KW-1003">Cell membrane</keyword>
<evidence type="ECO:0000256" key="2">
    <source>
        <dbReference type="ARBA" id="ARBA00022448"/>
    </source>
</evidence>
<evidence type="ECO:0000313" key="9">
    <source>
        <dbReference type="EMBL" id="GIF07553.1"/>
    </source>
</evidence>
<evidence type="ECO:0000256" key="6">
    <source>
        <dbReference type="ARBA" id="ARBA00023136"/>
    </source>
</evidence>
<comment type="subcellular location">
    <subcellularLocation>
        <location evidence="1">Cell membrane</location>
        <topology evidence="1">Multi-pass membrane protein</topology>
    </subcellularLocation>
</comment>
<comment type="caution">
    <text evidence="9">The sequence shown here is derived from an EMBL/GenBank/DDBJ whole genome shotgun (WGS) entry which is preliminary data.</text>
</comment>
<feature type="transmembrane region" description="Helical" evidence="8">
    <location>
        <begin position="352"/>
        <end position="372"/>
    </location>
</feature>
<dbReference type="InterPro" id="IPR036259">
    <property type="entry name" value="MFS_trans_sf"/>
</dbReference>
<evidence type="ECO:0000256" key="1">
    <source>
        <dbReference type="ARBA" id="ARBA00004651"/>
    </source>
</evidence>
<dbReference type="Pfam" id="PF05977">
    <property type="entry name" value="MFS_3"/>
    <property type="match status" value="1"/>
</dbReference>
<reference evidence="9" key="1">
    <citation type="submission" date="2021-01" db="EMBL/GenBank/DDBJ databases">
        <title>Whole genome shotgun sequence of Actinoplanes siamensis NBRC 109076.</title>
        <authorList>
            <person name="Komaki H."/>
            <person name="Tamura T."/>
        </authorList>
    </citation>
    <scope>NUCLEOTIDE SEQUENCE</scope>
    <source>
        <strain evidence="9">NBRC 109076</strain>
    </source>
</reference>
<feature type="transmembrane region" description="Helical" evidence="8">
    <location>
        <begin position="378"/>
        <end position="397"/>
    </location>
</feature>
<dbReference type="GO" id="GO:0005886">
    <property type="term" value="C:plasma membrane"/>
    <property type="evidence" value="ECO:0007669"/>
    <property type="project" value="UniProtKB-SubCell"/>
</dbReference>
<dbReference type="PANTHER" id="PTHR23513:SF6">
    <property type="entry name" value="MAJOR FACILITATOR SUPERFAMILY ASSOCIATED DOMAIN-CONTAINING PROTEIN"/>
    <property type="match status" value="1"/>
</dbReference>
<dbReference type="AlphaFoldDB" id="A0A919TMS6"/>
<dbReference type="RefSeq" id="WP_203682951.1">
    <property type="nucleotide sequence ID" value="NZ_BOMW01000051.1"/>
</dbReference>
<feature type="transmembrane region" description="Helical" evidence="8">
    <location>
        <begin position="227"/>
        <end position="245"/>
    </location>
</feature>
<evidence type="ECO:0000256" key="4">
    <source>
        <dbReference type="ARBA" id="ARBA00022692"/>
    </source>
</evidence>
<dbReference type="CDD" id="cd06173">
    <property type="entry name" value="MFS_MefA_like"/>
    <property type="match status" value="1"/>
</dbReference>
<feature type="compositionally biased region" description="Basic and acidic residues" evidence="7">
    <location>
        <begin position="403"/>
        <end position="413"/>
    </location>
</feature>
<evidence type="ECO:0000256" key="7">
    <source>
        <dbReference type="SAM" id="MobiDB-lite"/>
    </source>
</evidence>
<keyword evidence="6 8" id="KW-0472">Membrane</keyword>
<dbReference type="Gene3D" id="1.20.1250.20">
    <property type="entry name" value="MFS general substrate transporter like domains"/>
    <property type="match status" value="1"/>
</dbReference>
<evidence type="ECO:0000256" key="8">
    <source>
        <dbReference type="SAM" id="Phobius"/>
    </source>
</evidence>